<evidence type="ECO:0000313" key="4">
    <source>
        <dbReference type="RefSeq" id="XP_022258312.1"/>
    </source>
</evidence>
<accession>A0ABM1BX92</accession>
<feature type="compositionally biased region" description="Pro residues" evidence="1">
    <location>
        <begin position="102"/>
        <end position="136"/>
    </location>
</feature>
<protein>
    <submittedName>
        <fullName evidence="3 4">Pre-mRNA-processing factor 39-like</fullName>
    </submittedName>
</protein>
<proteinExistence type="predicted"/>
<dbReference type="GeneID" id="106474271"/>
<keyword evidence="2" id="KW-1185">Reference proteome</keyword>
<dbReference type="Proteomes" id="UP000694941">
    <property type="component" value="Unplaced"/>
</dbReference>
<dbReference type="RefSeq" id="XP_022258312.1">
    <property type="nucleotide sequence ID" value="XM_022402604.1"/>
</dbReference>
<dbReference type="RefSeq" id="XP_013790414.2">
    <property type="nucleotide sequence ID" value="XM_013934960.2"/>
</dbReference>
<reference evidence="3 4" key="1">
    <citation type="submission" date="2025-05" db="UniProtKB">
        <authorList>
            <consortium name="RefSeq"/>
        </authorList>
    </citation>
    <scope>IDENTIFICATION</scope>
    <source>
        <tissue evidence="3 4">Muscle</tissue>
    </source>
</reference>
<sequence length="173" mass="19074">MQLVDVGYQQSPLDEDGVIQAFDKALNSQLTLEQKLTFCQRKLEFLEDFGSDSNRTQEAFEEYGKLLKTHIAASRKRPAETNDESSVEKKAKSEINGSVPVSTPPAPVNPPAPAPIPVPAPVPTQPVQPAPAPMAPDPSAAYGYHQAWPGAYPQNPYNYQQPWTGYHPSYYPH</sequence>
<evidence type="ECO:0000256" key="1">
    <source>
        <dbReference type="SAM" id="MobiDB-lite"/>
    </source>
</evidence>
<evidence type="ECO:0000313" key="3">
    <source>
        <dbReference type="RefSeq" id="XP_013790414.2"/>
    </source>
</evidence>
<evidence type="ECO:0000313" key="2">
    <source>
        <dbReference type="Proteomes" id="UP000694941"/>
    </source>
</evidence>
<feature type="region of interest" description="Disordered" evidence="1">
    <location>
        <begin position="71"/>
        <end position="138"/>
    </location>
</feature>
<dbReference type="RefSeq" id="XP_022258313.1">
    <property type="nucleotide sequence ID" value="XM_022402605.1"/>
</dbReference>
<organism evidence="2 3">
    <name type="scientific">Limulus polyphemus</name>
    <name type="common">Atlantic horseshoe crab</name>
    <dbReference type="NCBI Taxonomy" id="6850"/>
    <lineage>
        <taxon>Eukaryota</taxon>
        <taxon>Metazoa</taxon>
        <taxon>Ecdysozoa</taxon>
        <taxon>Arthropoda</taxon>
        <taxon>Chelicerata</taxon>
        <taxon>Merostomata</taxon>
        <taxon>Xiphosura</taxon>
        <taxon>Limulidae</taxon>
        <taxon>Limulus</taxon>
    </lineage>
</organism>
<evidence type="ECO:0000313" key="5">
    <source>
        <dbReference type="RefSeq" id="XP_022258313.1"/>
    </source>
</evidence>
<name>A0ABM1BX92_LIMPO</name>
<gene>
    <name evidence="3 4 5" type="primary">LOC106474271</name>
</gene>